<proteinExistence type="predicted"/>
<reference evidence="2" key="1">
    <citation type="submission" date="2023-04" db="EMBL/GenBank/DDBJ databases">
        <title>Phytophthora fragariaefolia NBRC 109709.</title>
        <authorList>
            <person name="Ichikawa N."/>
            <person name="Sato H."/>
            <person name="Tonouchi N."/>
        </authorList>
    </citation>
    <scope>NUCLEOTIDE SEQUENCE</scope>
    <source>
        <strain evidence="2">NBRC 109709</strain>
    </source>
</reference>
<dbReference type="AlphaFoldDB" id="A0A9W6XZT8"/>
<gene>
    <name evidence="2" type="ORF">Pfra01_001917900</name>
</gene>
<evidence type="ECO:0000313" key="2">
    <source>
        <dbReference type="EMBL" id="GMF48995.1"/>
    </source>
</evidence>
<protein>
    <submittedName>
        <fullName evidence="2">Unnamed protein product</fullName>
    </submittedName>
</protein>
<dbReference type="Proteomes" id="UP001165121">
    <property type="component" value="Unassembled WGS sequence"/>
</dbReference>
<dbReference type="EMBL" id="BSXT01002449">
    <property type="protein sequence ID" value="GMF48995.1"/>
    <property type="molecule type" value="Genomic_DNA"/>
</dbReference>
<evidence type="ECO:0000256" key="1">
    <source>
        <dbReference type="SAM" id="MobiDB-lite"/>
    </source>
</evidence>
<name>A0A9W6XZT8_9STRA</name>
<evidence type="ECO:0000313" key="3">
    <source>
        <dbReference type="Proteomes" id="UP001165121"/>
    </source>
</evidence>
<organism evidence="2 3">
    <name type="scientific">Phytophthora fragariaefolia</name>
    <dbReference type="NCBI Taxonomy" id="1490495"/>
    <lineage>
        <taxon>Eukaryota</taxon>
        <taxon>Sar</taxon>
        <taxon>Stramenopiles</taxon>
        <taxon>Oomycota</taxon>
        <taxon>Peronosporomycetes</taxon>
        <taxon>Peronosporales</taxon>
        <taxon>Peronosporaceae</taxon>
        <taxon>Phytophthora</taxon>
    </lineage>
</organism>
<feature type="region of interest" description="Disordered" evidence="1">
    <location>
        <begin position="1"/>
        <end position="182"/>
    </location>
</feature>
<comment type="caution">
    <text evidence="2">The sequence shown here is derived from an EMBL/GenBank/DDBJ whole genome shotgun (WGS) entry which is preliminary data.</text>
</comment>
<feature type="compositionally biased region" description="Low complexity" evidence="1">
    <location>
        <begin position="35"/>
        <end position="47"/>
    </location>
</feature>
<feature type="compositionally biased region" description="Low complexity" evidence="1">
    <location>
        <begin position="11"/>
        <end position="27"/>
    </location>
</feature>
<feature type="compositionally biased region" description="Basic and acidic residues" evidence="1">
    <location>
        <begin position="97"/>
        <end position="108"/>
    </location>
</feature>
<feature type="compositionally biased region" description="Basic residues" evidence="1">
    <location>
        <begin position="1"/>
        <end position="10"/>
    </location>
</feature>
<feature type="compositionally biased region" description="Polar residues" evidence="1">
    <location>
        <begin position="169"/>
        <end position="178"/>
    </location>
</feature>
<keyword evidence="3" id="KW-1185">Reference proteome</keyword>
<accession>A0A9W6XZT8</accession>
<sequence>MRGRPRRRSPSKGPSPASSRARYPSSLRSDERSVSRGSSPQRSPRGSAVSCRLRGGSRGLARQRGDNESSSSESDTVDSLLKALSQSRAPERRRRQRSDDPAHSDRGSPTHPIDLGTPDPSGESPGNLADAAEVTSGCNDGKKAVAQDIDDGSSSGEEHVDADDLAGHTTDSARSGVTSGFRRRTPVGALLTPEALSALPATTVPRDEWIPGYADRRDFAEVDVAPWPLPAVIQLSVRELEIERLFHEFSKPPFCVFPADERTPPLQS</sequence>